<evidence type="ECO:0000313" key="2">
    <source>
        <dbReference type="Proteomes" id="UP001604336"/>
    </source>
</evidence>
<comment type="caution">
    <text evidence="1">The sequence shown here is derived from an EMBL/GenBank/DDBJ whole genome shotgun (WGS) entry which is preliminary data.</text>
</comment>
<accession>A0ABD1UP94</accession>
<organism evidence="1 2">
    <name type="scientific">Abeliophyllum distichum</name>
    <dbReference type="NCBI Taxonomy" id="126358"/>
    <lineage>
        <taxon>Eukaryota</taxon>
        <taxon>Viridiplantae</taxon>
        <taxon>Streptophyta</taxon>
        <taxon>Embryophyta</taxon>
        <taxon>Tracheophyta</taxon>
        <taxon>Spermatophyta</taxon>
        <taxon>Magnoliopsida</taxon>
        <taxon>eudicotyledons</taxon>
        <taxon>Gunneridae</taxon>
        <taxon>Pentapetalae</taxon>
        <taxon>asterids</taxon>
        <taxon>lamiids</taxon>
        <taxon>Lamiales</taxon>
        <taxon>Oleaceae</taxon>
        <taxon>Forsythieae</taxon>
        <taxon>Abeliophyllum</taxon>
    </lineage>
</organism>
<sequence length="211" mass="24122">MKRPLPIAFDNVEYTMQPIRNNAKYFTLLVGNQVRFTVLPFLPFMDRVATSIFKMIGCPTKYQAVCAAVDYLAVDCYRDYKLKTRNHLKAHRPSRPYDEMSADDWQKCTDFFTSPTFVDKFVALRETQQTHITSSGASLDDRAITNEVLGEGRGNVRGVERVLKGTSPSLDSTAALKVSQRTSHQFSGDPQNDDPRFAMYEAQLYRMERKI</sequence>
<name>A0ABD1UP94_9LAMI</name>
<keyword evidence="2" id="KW-1185">Reference proteome</keyword>
<protein>
    <recommendedName>
        <fullName evidence="3">Transposase</fullName>
    </recommendedName>
</protein>
<dbReference type="EMBL" id="JBFOLK010000003">
    <property type="protein sequence ID" value="KAL2526872.1"/>
    <property type="molecule type" value="Genomic_DNA"/>
</dbReference>
<dbReference type="Proteomes" id="UP001604336">
    <property type="component" value="Unassembled WGS sequence"/>
</dbReference>
<evidence type="ECO:0008006" key="3">
    <source>
        <dbReference type="Google" id="ProtNLM"/>
    </source>
</evidence>
<dbReference type="AlphaFoldDB" id="A0ABD1UP94"/>
<evidence type="ECO:0000313" key="1">
    <source>
        <dbReference type="EMBL" id="KAL2526872.1"/>
    </source>
</evidence>
<proteinExistence type="predicted"/>
<gene>
    <name evidence="1" type="ORF">Adt_11926</name>
</gene>
<reference evidence="2" key="1">
    <citation type="submission" date="2024-07" db="EMBL/GenBank/DDBJ databases">
        <title>Two chromosome-level genome assemblies of Korean endemic species Abeliophyllum distichum and Forsythia ovata (Oleaceae).</title>
        <authorList>
            <person name="Jang H."/>
        </authorList>
    </citation>
    <scope>NUCLEOTIDE SEQUENCE [LARGE SCALE GENOMIC DNA]</scope>
</reference>